<evidence type="ECO:0000313" key="3">
    <source>
        <dbReference type="Proteomes" id="UP001570511"/>
    </source>
</evidence>
<protein>
    <submittedName>
        <fullName evidence="2">Nitrous oxide reductase accessory protein NosL</fullName>
    </submittedName>
</protein>
<dbReference type="InterPro" id="IPR008719">
    <property type="entry name" value="N2O_reductase_NosL"/>
</dbReference>
<dbReference type="Proteomes" id="UP001570511">
    <property type="component" value="Unassembled WGS sequence"/>
</dbReference>
<accession>A0ABD5MJ19</accession>
<reference evidence="2 3" key="1">
    <citation type="submission" date="2024-08" db="EMBL/GenBank/DDBJ databases">
        <title>Halobellus sp. MBLA0158 whole genome sequence.</title>
        <authorList>
            <person name="Hwang C.Y."/>
            <person name="Cho E.-S."/>
            <person name="Seo M.-J."/>
        </authorList>
    </citation>
    <scope>NUCLEOTIDE SEQUENCE [LARGE SCALE GENOMIC DNA]</scope>
    <source>
        <strain evidence="2 3">MBLA0158</strain>
    </source>
</reference>
<keyword evidence="3" id="KW-1185">Reference proteome</keyword>
<organism evidence="2 3">
    <name type="scientific">Halobellus rubicundus</name>
    <dbReference type="NCBI Taxonomy" id="2996466"/>
    <lineage>
        <taxon>Archaea</taxon>
        <taxon>Methanobacteriati</taxon>
        <taxon>Methanobacteriota</taxon>
        <taxon>Stenosarchaea group</taxon>
        <taxon>Halobacteria</taxon>
        <taxon>Halobacteriales</taxon>
        <taxon>Haloferacaceae</taxon>
        <taxon>Halobellus</taxon>
    </lineage>
</organism>
<dbReference type="Pfam" id="PF05573">
    <property type="entry name" value="NosL"/>
    <property type="match status" value="1"/>
</dbReference>
<evidence type="ECO:0000313" key="2">
    <source>
        <dbReference type="EMBL" id="MFA1611311.1"/>
    </source>
</evidence>
<evidence type="ECO:0000256" key="1">
    <source>
        <dbReference type="SAM" id="MobiDB-lite"/>
    </source>
</evidence>
<dbReference type="SUPFAM" id="SSF160387">
    <property type="entry name" value="NosL/MerB-like"/>
    <property type="match status" value="1"/>
</dbReference>
<comment type="caution">
    <text evidence="2">The sequence shown here is derived from an EMBL/GenBank/DDBJ whole genome shotgun (WGS) entry which is preliminary data.</text>
</comment>
<gene>
    <name evidence="2" type="ORF">OS889_09890</name>
</gene>
<dbReference type="PANTHER" id="PTHR41247:SF1">
    <property type="entry name" value="HTH-TYPE TRANSCRIPTIONAL REPRESSOR YCNK"/>
    <property type="match status" value="1"/>
</dbReference>
<proteinExistence type="predicted"/>
<sequence>MRDERRAAGDARIDTAGVRRRPFLLAGAGAATTALAGCLGGGGNGDGGSDDADAPAAVTVPEGATCDVCGMTIRQHPGPTTEIFYADQRPNGHDNPARFDSTWEAYQYEFEREGEWEDVAFYVTDYSAVDYEVFEDGGDTLISRHYEASAFAPASDVTYVVDSEVKGTMGRDLIAFTSESDAEAFQTEHGGSLTTHDGVTPEVVAGLGK</sequence>
<dbReference type="EMBL" id="JBGNYA010000001">
    <property type="protein sequence ID" value="MFA1611311.1"/>
    <property type="molecule type" value="Genomic_DNA"/>
</dbReference>
<dbReference type="AlphaFoldDB" id="A0ABD5MJ19"/>
<name>A0ABD5MJ19_9EURY</name>
<dbReference type="RefSeq" id="WP_372389522.1">
    <property type="nucleotide sequence ID" value="NZ_JBGNYA010000001.1"/>
</dbReference>
<dbReference type="Gene3D" id="3.30.70.2050">
    <property type="match status" value="1"/>
</dbReference>
<feature type="region of interest" description="Disordered" evidence="1">
    <location>
        <begin position="188"/>
        <end position="209"/>
    </location>
</feature>
<dbReference type="PANTHER" id="PTHR41247">
    <property type="entry name" value="HTH-TYPE TRANSCRIPTIONAL REPRESSOR YCNK"/>
    <property type="match status" value="1"/>
</dbReference>